<dbReference type="SUPFAM" id="SSF103473">
    <property type="entry name" value="MFS general substrate transporter"/>
    <property type="match status" value="1"/>
</dbReference>
<keyword evidence="3 6" id="KW-0812">Transmembrane</keyword>
<evidence type="ECO:0000256" key="3">
    <source>
        <dbReference type="ARBA" id="ARBA00022692"/>
    </source>
</evidence>
<dbReference type="PROSITE" id="PS50850">
    <property type="entry name" value="MFS"/>
    <property type="match status" value="1"/>
</dbReference>
<dbReference type="EMBL" id="JAMLDX010000005">
    <property type="protein sequence ID" value="MCP3730595.1"/>
    <property type="molecule type" value="Genomic_DNA"/>
</dbReference>
<feature type="transmembrane region" description="Helical" evidence="6">
    <location>
        <begin position="27"/>
        <end position="46"/>
    </location>
</feature>
<evidence type="ECO:0000256" key="4">
    <source>
        <dbReference type="ARBA" id="ARBA00022989"/>
    </source>
</evidence>
<accession>A0A9X2HQ94</accession>
<feature type="transmembrane region" description="Helical" evidence="6">
    <location>
        <begin position="269"/>
        <end position="288"/>
    </location>
</feature>
<evidence type="ECO:0000256" key="1">
    <source>
        <dbReference type="ARBA" id="ARBA00004141"/>
    </source>
</evidence>
<evidence type="ECO:0000256" key="5">
    <source>
        <dbReference type="ARBA" id="ARBA00023136"/>
    </source>
</evidence>
<reference evidence="8" key="1">
    <citation type="submission" date="2022-05" db="EMBL/GenBank/DDBJ databases">
        <title>Sphingomonas sp. strain MG17 Genome sequencing and assembly.</title>
        <authorList>
            <person name="Kim I."/>
        </authorList>
    </citation>
    <scope>NUCLEOTIDE SEQUENCE</scope>
    <source>
        <strain evidence="8">MG17</strain>
    </source>
</reference>
<sequence>MSFIDRQAFIILAPAMKRDLGLLDTQLGILMGAAFSFTYALSAFPIARWADRGNRRNILVICLMVWSAMTMLTSLAQQFWHLLVTRMGVAAAEGGGPPVSQSMICDFMPLRYRAPAFSVFGLGSIIGASIGAFAAGMLAETIGWRMTFLVLGAPGLAVGLVMRLALREPARGQFDIIDETSDVAPFLVQLKTLWARTTFRRSMYYMFLTQVIFVGMAAWWPSVFERVHGLSLSMVGIYTILALIGPALGFVAGAAVAHRLADSGVRAPILISAVGAIFLLPVLVGTVLSTSSLVAVALLSVGGFMATFPNGAVMATYQSVLDPRARATGAAIMGLFAALGGGVGPVVIGVISDTFGQMGSGPALRVAMLVPAAATPLLAILLFGIARSLARDLEPKS</sequence>
<keyword evidence="2" id="KW-0813">Transport</keyword>
<feature type="transmembrane region" description="Helical" evidence="6">
    <location>
        <begin position="58"/>
        <end position="76"/>
    </location>
</feature>
<dbReference type="Proteomes" id="UP001139451">
    <property type="component" value="Unassembled WGS sequence"/>
</dbReference>
<dbReference type="InterPro" id="IPR044770">
    <property type="entry name" value="MFS_spinster-like"/>
</dbReference>
<evidence type="ECO:0000259" key="7">
    <source>
        <dbReference type="PROSITE" id="PS50850"/>
    </source>
</evidence>
<name>A0A9X2HQ94_9SPHN</name>
<comment type="subcellular location">
    <subcellularLocation>
        <location evidence="1">Membrane</location>
        <topology evidence="1">Multi-pass membrane protein</topology>
    </subcellularLocation>
</comment>
<dbReference type="InterPro" id="IPR036259">
    <property type="entry name" value="MFS_trans_sf"/>
</dbReference>
<feature type="transmembrane region" description="Helical" evidence="6">
    <location>
        <begin position="117"/>
        <end position="138"/>
    </location>
</feature>
<proteinExistence type="predicted"/>
<dbReference type="PANTHER" id="PTHR23505">
    <property type="entry name" value="SPINSTER"/>
    <property type="match status" value="1"/>
</dbReference>
<dbReference type="Gene3D" id="1.20.1250.20">
    <property type="entry name" value="MFS general substrate transporter like domains"/>
    <property type="match status" value="1"/>
</dbReference>
<evidence type="ECO:0000313" key="9">
    <source>
        <dbReference type="Proteomes" id="UP001139451"/>
    </source>
</evidence>
<evidence type="ECO:0000256" key="6">
    <source>
        <dbReference type="SAM" id="Phobius"/>
    </source>
</evidence>
<dbReference type="AlphaFoldDB" id="A0A9X2HQ94"/>
<dbReference type="Pfam" id="PF07690">
    <property type="entry name" value="MFS_1"/>
    <property type="match status" value="1"/>
</dbReference>
<comment type="caution">
    <text evidence="8">The sequence shown here is derived from an EMBL/GenBank/DDBJ whole genome shotgun (WGS) entry which is preliminary data.</text>
</comment>
<organism evidence="8 9">
    <name type="scientific">Sphingomonas tagetis</name>
    <dbReference type="NCBI Taxonomy" id="2949092"/>
    <lineage>
        <taxon>Bacteria</taxon>
        <taxon>Pseudomonadati</taxon>
        <taxon>Pseudomonadota</taxon>
        <taxon>Alphaproteobacteria</taxon>
        <taxon>Sphingomonadales</taxon>
        <taxon>Sphingomonadaceae</taxon>
        <taxon>Sphingomonas</taxon>
    </lineage>
</organism>
<keyword evidence="4 6" id="KW-1133">Transmembrane helix</keyword>
<dbReference type="InterPro" id="IPR011701">
    <property type="entry name" value="MFS"/>
</dbReference>
<feature type="transmembrane region" description="Helical" evidence="6">
    <location>
        <begin position="203"/>
        <end position="223"/>
    </location>
</feature>
<protein>
    <submittedName>
        <fullName evidence="8">MFS transporter</fullName>
    </submittedName>
</protein>
<feature type="transmembrane region" description="Helical" evidence="6">
    <location>
        <begin position="363"/>
        <end position="386"/>
    </location>
</feature>
<dbReference type="PANTHER" id="PTHR23505:SF79">
    <property type="entry name" value="PROTEIN SPINSTER"/>
    <property type="match status" value="1"/>
</dbReference>
<feature type="transmembrane region" description="Helical" evidence="6">
    <location>
        <begin position="144"/>
        <end position="166"/>
    </location>
</feature>
<keyword evidence="9" id="KW-1185">Reference proteome</keyword>
<feature type="domain" description="Major facilitator superfamily (MFS) profile" evidence="7">
    <location>
        <begin position="1"/>
        <end position="391"/>
    </location>
</feature>
<feature type="transmembrane region" description="Helical" evidence="6">
    <location>
        <begin position="329"/>
        <end position="351"/>
    </location>
</feature>
<dbReference type="GO" id="GO:0022857">
    <property type="term" value="F:transmembrane transporter activity"/>
    <property type="evidence" value="ECO:0007669"/>
    <property type="project" value="InterPro"/>
</dbReference>
<feature type="transmembrane region" description="Helical" evidence="6">
    <location>
        <begin position="235"/>
        <end position="257"/>
    </location>
</feature>
<keyword evidence="5 6" id="KW-0472">Membrane</keyword>
<evidence type="ECO:0000256" key="2">
    <source>
        <dbReference type="ARBA" id="ARBA00022448"/>
    </source>
</evidence>
<dbReference type="GO" id="GO:0016020">
    <property type="term" value="C:membrane"/>
    <property type="evidence" value="ECO:0007669"/>
    <property type="project" value="UniProtKB-SubCell"/>
</dbReference>
<gene>
    <name evidence="8" type="ORF">M9978_09165</name>
</gene>
<dbReference type="InterPro" id="IPR020846">
    <property type="entry name" value="MFS_dom"/>
</dbReference>
<evidence type="ECO:0000313" key="8">
    <source>
        <dbReference type="EMBL" id="MCP3730595.1"/>
    </source>
</evidence>
<feature type="transmembrane region" description="Helical" evidence="6">
    <location>
        <begin position="294"/>
        <end position="317"/>
    </location>
</feature>